<dbReference type="SUPFAM" id="SSF50182">
    <property type="entry name" value="Sm-like ribonucleoproteins"/>
    <property type="match status" value="1"/>
</dbReference>
<feature type="transmembrane region" description="Helical" evidence="2">
    <location>
        <begin position="140"/>
        <end position="166"/>
    </location>
</feature>
<dbReference type="RefSeq" id="WP_249772489.1">
    <property type="nucleotide sequence ID" value="NZ_CP097332.1"/>
</dbReference>
<keyword evidence="2" id="KW-1133">Transmembrane helix</keyword>
<dbReference type="InterPro" id="IPR045275">
    <property type="entry name" value="MscS_archaea/bacteria_type"/>
</dbReference>
<dbReference type="PANTHER" id="PTHR30221">
    <property type="entry name" value="SMALL-CONDUCTANCE MECHANOSENSITIVE CHANNEL"/>
    <property type="match status" value="1"/>
</dbReference>
<feature type="domain" description="Mechanosensitive ion channel MscS" evidence="3">
    <location>
        <begin position="153"/>
        <end position="216"/>
    </location>
</feature>
<organism evidence="4 5">
    <name type="scientific">Jatrophihabitans telluris</name>
    <dbReference type="NCBI Taxonomy" id="2038343"/>
    <lineage>
        <taxon>Bacteria</taxon>
        <taxon>Bacillati</taxon>
        <taxon>Actinomycetota</taxon>
        <taxon>Actinomycetes</taxon>
        <taxon>Jatrophihabitantales</taxon>
        <taxon>Jatrophihabitantaceae</taxon>
        <taxon>Jatrophihabitans</taxon>
    </lineage>
</organism>
<reference evidence="4" key="1">
    <citation type="journal article" date="2018" name="Int. J. Syst. Evol. Microbiol.">
        <title>Jatrophihabitans telluris sp. nov., isolated from sediment soil of lava forest wetlands and the emended description of the genus Jatrophihabitans.</title>
        <authorList>
            <person name="Lee K.C."/>
            <person name="Suh M.K."/>
            <person name="Eom M.K."/>
            <person name="Kim K.K."/>
            <person name="Kim J.S."/>
            <person name="Kim D.S."/>
            <person name="Ko S.H."/>
            <person name="Shin Y.K."/>
            <person name="Lee J.S."/>
        </authorList>
    </citation>
    <scope>NUCLEOTIDE SEQUENCE</scope>
    <source>
        <strain evidence="4">N237</strain>
    </source>
</reference>
<feature type="transmembrane region" description="Helical" evidence="2">
    <location>
        <begin position="40"/>
        <end position="60"/>
    </location>
</feature>
<keyword evidence="2" id="KW-0472">Membrane</keyword>
<feature type="transmembrane region" description="Helical" evidence="2">
    <location>
        <begin position="66"/>
        <end position="85"/>
    </location>
</feature>
<dbReference type="PANTHER" id="PTHR30221:SF1">
    <property type="entry name" value="SMALL-CONDUCTANCE MECHANOSENSITIVE CHANNEL"/>
    <property type="match status" value="1"/>
</dbReference>
<dbReference type="InterPro" id="IPR010920">
    <property type="entry name" value="LSM_dom_sf"/>
</dbReference>
<feature type="region of interest" description="Disordered" evidence="1">
    <location>
        <begin position="218"/>
        <end position="246"/>
    </location>
</feature>
<name>A0ABY4R0T5_9ACTN</name>
<evidence type="ECO:0000256" key="1">
    <source>
        <dbReference type="SAM" id="MobiDB-lite"/>
    </source>
</evidence>
<reference evidence="4" key="2">
    <citation type="submission" date="2022-05" db="EMBL/GenBank/DDBJ databases">
        <authorList>
            <person name="Kim J.-S."/>
            <person name="Lee K."/>
            <person name="Suh M."/>
            <person name="Eom M."/>
            <person name="Kim J.-S."/>
            <person name="Kim D.-S."/>
            <person name="Ko S.-H."/>
            <person name="Shin Y."/>
            <person name="Lee J.-S."/>
        </authorList>
    </citation>
    <scope>NUCLEOTIDE SEQUENCE</scope>
    <source>
        <strain evidence="4">N237</strain>
    </source>
</reference>
<sequence length="246" mass="25314">MPVMKRGNLWIPRSAETGRPLGTEALLSLEARIKPDFKRAVGLGVLAVICLGVGDNLGGIRRNDHWKFLVIGLTVGFAVLGASAVRSAGRETFRVSEVRGGPATASALRLLVSVLGYGVILLGILQLLNVNLGSLLVGGAVTGVVVGIAAQQSLGNFFAGLVLMFARPYVPGQRVIVRSGALGGPFEGVITDAGLLYSTIETDDGPINLPNGGLLAAAVGPAPDRSHEPDPSPDAPLTIDPQTGVS</sequence>
<dbReference type="EMBL" id="CP097332">
    <property type="protein sequence ID" value="UQX88770.1"/>
    <property type="molecule type" value="Genomic_DNA"/>
</dbReference>
<evidence type="ECO:0000313" key="5">
    <source>
        <dbReference type="Proteomes" id="UP001056336"/>
    </source>
</evidence>
<accession>A0ABY4R0T5</accession>
<gene>
    <name evidence="4" type="ORF">M6D93_01920</name>
</gene>
<dbReference type="Pfam" id="PF00924">
    <property type="entry name" value="MS_channel_2nd"/>
    <property type="match status" value="1"/>
</dbReference>
<evidence type="ECO:0000313" key="4">
    <source>
        <dbReference type="EMBL" id="UQX88770.1"/>
    </source>
</evidence>
<evidence type="ECO:0000256" key="2">
    <source>
        <dbReference type="SAM" id="Phobius"/>
    </source>
</evidence>
<feature type="transmembrane region" description="Helical" evidence="2">
    <location>
        <begin position="106"/>
        <end position="128"/>
    </location>
</feature>
<dbReference type="InterPro" id="IPR006685">
    <property type="entry name" value="MscS_channel_2nd"/>
</dbReference>
<keyword evidence="2" id="KW-0812">Transmembrane</keyword>
<dbReference type="Proteomes" id="UP001056336">
    <property type="component" value="Chromosome"/>
</dbReference>
<proteinExistence type="predicted"/>
<dbReference type="Gene3D" id="1.10.287.1260">
    <property type="match status" value="1"/>
</dbReference>
<evidence type="ECO:0000259" key="3">
    <source>
        <dbReference type="Pfam" id="PF00924"/>
    </source>
</evidence>
<protein>
    <submittedName>
        <fullName evidence="4">Mechanosensitive ion channel family protein</fullName>
    </submittedName>
</protein>
<keyword evidence="5" id="KW-1185">Reference proteome</keyword>